<keyword evidence="4" id="KW-0804">Transcription</keyword>
<dbReference type="SUPFAM" id="SSF46689">
    <property type="entry name" value="Homeodomain-like"/>
    <property type="match status" value="2"/>
</dbReference>
<evidence type="ECO:0000259" key="5">
    <source>
        <dbReference type="PROSITE" id="PS01124"/>
    </source>
</evidence>
<sequence>MSMHNVSQEQATEHMPLSRAEITRFWRDRRFKGMECMTATFLTHEFSPHAHDTFSIGAIENGSQISTIKGTTERTGPGHLYLIDPGQVHDGAPGSDGYRYRMIYPDVALLSEVIEDVTGRVYHGTPSFPRFLPHDPEMALAFQSAHRRLENGVGALEADEGMFCVLAKLFLRHGSTIILPVETREKTAVYTARDYLNDNFDTDVGLEELAVIAGLSRAHLIRAFRCEFHITPHAYLTDVRIRRARHLLRMGDSPASVALECGFADQAHFTRHFKSRTGITPGQFRAS</sequence>
<dbReference type="InterPro" id="IPR003313">
    <property type="entry name" value="AraC-bd"/>
</dbReference>
<dbReference type="InterPro" id="IPR020449">
    <property type="entry name" value="Tscrpt_reg_AraC-type_HTH"/>
</dbReference>
<dbReference type="AlphaFoldDB" id="A0A081D0D9"/>
<dbReference type="PROSITE" id="PS01124">
    <property type="entry name" value="HTH_ARAC_FAMILY_2"/>
    <property type="match status" value="1"/>
</dbReference>
<evidence type="ECO:0000256" key="3">
    <source>
        <dbReference type="ARBA" id="ARBA00023159"/>
    </source>
</evidence>
<feature type="domain" description="HTH araC/xylS-type" evidence="5">
    <location>
        <begin position="190"/>
        <end position="287"/>
    </location>
</feature>
<evidence type="ECO:0000256" key="2">
    <source>
        <dbReference type="ARBA" id="ARBA00023125"/>
    </source>
</evidence>
<evidence type="ECO:0000256" key="1">
    <source>
        <dbReference type="ARBA" id="ARBA00023015"/>
    </source>
</evidence>
<proteinExistence type="predicted"/>
<dbReference type="SMART" id="SM00342">
    <property type="entry name" value="HTH_ARAC"/>
    <property type="match status" value="1"/>
</dbReference>
<dbReference type="PANTHER" id="PTHR46796:SF2">
    <property type="entry name" value="TRANSCRIPTIONAL REGULATORY PROTEIN"/>
    <property type="match status" value="1"/>
</dbReference>
<keyword evidence="3" id="KW-0010">Activator</keyword>
<dbReference type="PANTHER" id="PTHR46796">
    <property type="entry name" value="HTH-TYPE TRANSCRIPTIONAL ACTIVATOR RHAS-RELATED"/>
    <property type="match status" value="1"/>
</dbReference>
<dbReference type="EMBL" id="BBJU01000025">
    <property type="protein sequence ID" value="GAK72385.1"/>
    <property type="molecule type" value="Genomic_DNA"/>
</dbReference>
<dbReference type="Pfam" id="PF02311">
    <property type="entry name" value="AraC_binding"/>
    <property type="match status" value="1"/>
</dbReference>
<evidence type="ECO:0000313" key="6">
    <source>
        <dbReference type="EMBL" id="GAK72385.1"/>
    </source>
</evidence>
<keyword evidence="2" id="KW-0238">DNA-binding</keyword>
<accession>A0A081D0D9</accession>
<dbReference type="GO" id="GO:0043565">
    <property type="term" value="F:sequence-specific DNA binding"/>
    <property type="evidence" value="ECO:0007669"/>
    <property type="project" value="InterPro"/>
</dbReference>
<keyword evidence="1" id="KW-0805">Transcription regulation</keyword>
<dbReference type="SUPFAM" id="SSF51215">
    <property type="entry name" value="Regulatory protein AraC"/>
    <property type="match status" value="1"/>
</dbReference>
<dbReference type="Pfam" id="PF12833">
    <property type="entry name" value="HTH_18"/>
    <property type="match status" value="1"/>
</dbReference>
<dbReference type="InterPro" id="IPR009057">
    <property type="entry name" value="Homeodomain-like_sf"/>
</dbReference>
<dbReference type="InterPro" id="IPR037923">
    <property type="entry name" value="HTH-like"/>
</dbReference>
<reference evidence="6 7" key="1">
    <citation type="submission" date="2014-08" db="EMBL/GenBank/DDBJ databases">
        <title>Whole genome shotgun sequence of Rhizobium rubi NBRC 13261.</title>
        <authorList>
            <person name="Katano-Makiyama Y."/>
            <person name="Hosoyama A."/>
            <person name="Hashimoto M."/>
            <person name="Hosoyama Y."/>
            <person name="Noguchi M."/>
            <person name="Tsuchikane K."/>
            <person name="Uohara A."/>
            <person name="Ohji S."/>
            <person name="Ichikawa N."/>
            <person name="Kimura A."/>
            <person name="Yamazoe A."/>
            <person name="Fujita N."/>
        </authorList>
    </citation>
    <scope>NUCLEOTIDE SEQUENCE [LARGE SCALE GENOMIC DNA]</scope>
    <source>
        <strain evidence="6 7">NBRC 13261</strain>
    </source>
</reference>
<evidence type="ECO:0000256" key="4">
    <source>
        <dbReference type="ARBA" id="ARBA00023163"/>
    </source>
</evidence>
<protein>
    <submittedName>
        <fullName evidence="6">Putative AraC family transcriptional regulator</fullName>
    </submittedName>
</protein>
<dbReference type="InterPro" id="IPR050204">
    <property type="entry name" value="AraC_XylS_family_regulators"/>
</dbReference>
<name>A0A081D0D9_9HYPH</name>
<dbReference type="eggNOG" id="COG2207">
    <property type="taxonomic scope" value="Bacteria"/>
</dbReference>
<dbReference type="GO" id="GO:0003700">
    <property type="term" value="F:DNA-binding transcription factor activity"/>
    <property type="evidence" value="ECO:0007669"/>
    <property type="project" value="InterPro"/>
</dbReference>
<evidence type="ECO:0000313" key="7">
    <source>
        <dbReference type="Proteomes" id="UP000028701"/>
    </source>
</evidence>
<dbReference type="PRINTS" id="PR00032">
    <property type="entry name" value="HTHARAC"/>
</dbReference>
<dbReference type="Proteomes" id="UP000028701">
    <property type="component" value="Unassembled WGS sequence"/>
</dbReference>
<organism evidence="6 7">
    <name type="scientific">Agrobacterium rubi TR3 = NBRC 13261</name>
    <dbReference type="NCBI Taxonomy" id="1368415"/>
    <lineage>
        <taxon>Bacteria</taxon>
        <taxon>Pseudomonadati</taxon>
        <taxon>Pseudomonadota</taxon>
        <taxon>Alphaproteobacteria</taxon>
        <taxon>Hyphomicrobiales</taxon>
        <taxon>Rhizobiaceae</taxon>
        <taxon>Rhizobium/Agrobacterium group</taxon>
        <taxon>Agrobacterium</taxon>
    </lineage>
</organism>
<comment type="caution">
    <text evidence="6">The sequence shown here is derived from an EMBL/GenBank/DDBJ whole genome shotgun (WGS) entry which is preliminary data.</text>
</comment>
<dbReference type="Gene3D" id="1.10.10.60">
    <property type="entry name" value="Homeodomain-like"/>
    <property type="match status" value="2"/>
</dbReference>
<dbReference type="InterPro" id="IPR018060">
    <property type="entry name" value="HTH_AraC"/>
</dbReference>
<gene>
    <name evidence="6" type="ORF">RRU01S_25_00750</name>
</gene>